<dbReference type="EMBL" id="HG994590">
    <property type="protein sequence ID" value="CAF2811085.1"/>
    <property type="molecule type" value="Genomic_DNA"/>
</dbReference>
<name>A0A7R8H2B7_LEPSM</name>
<dbReference type="InterPro" id="IPR036423">
    <property type="entry name" value="SOD-like_Cu/Zn_dom_sf"/>
</dbReference>
<proteinExistence type="predicted"/>
<evidence type="ECO:0000313" key="2">
    <source>
        <dbReference type="EMBL" id="CAF2811085.1"/>
    </source>
</evidence>
<dbReference type="Proteomes" id="UP000675881">
    <property type="component" value="Chromosome 11"/>
</dbReference>
<dbReference type="SUPFAM" id="SSF49329">
    <property type="entry name" value="Cu,Zn superoxide dismutase-like"/>
    <property type="match status" value="1"/>
</dbReference>
<evidence type="ECO:0000259" key="1">
    <source>
        <dbReference type="Pfam" id="PF00080"/>
    </source>
</evidence>
<evidence type="ECO:0000313" key="3">
    <source>
        <dbReference type="Proteomes" id="UP000675881"/>
    </source>
</evidence>
<protein>
    <submittedName>
        <fullName evidence="2">SOD1</fullName>
        <ecNumber evidence="2">1.15.1.1</ecNumber>
    </submittedName>
</protein>
<dbReference type="AlphaFoldDB" id="A0A7R8H2B7"/>
<dbReference type="EC" id="1.15.1.1" evidence="2"/>
<keyword evidence="3" id="KW-1185">Reference proteome</keyword>
<gene>
    <name evidence="2" type="ORF">LSAA_2903</name>
</gene>
<dbReference type="InterPro" id="IPR024134">
    <property type="entry name" value="SOD_Cu/Zn_/chaperone"/>
</dbReference>
<dbReference type="InterPro" id="IPR001424">
    <property type="entry name" value="SOD_Cu_Zn_dom"/>
</dbReference>
<dbReference type="Gene3D" id="2.60.40.200">
    <property type="entry name" value="Superoxide dismutase, copper/zinc binding domain"/>
    <property type="match status" value="1"/>
</dbReference>
<organism evidence="2 3">
    <name type="scientific">Lepeophtheirus salmonis</name>
    <name type="common">Salmon louse</name>
    <name type="synonym">Caligus salmonis</name>
    <dbReference type="NCBI Taxonomy" id="72036"/>
    <lineage>
        <taxon>Eukaryota</taxon>
        <taxon>Metazoa</taxon>
        <taxon>Ecdysozoa</taxon>
        <taxon>Arthropoda</taxon>
        <taxon>Crustacea</taxon>
        <taxon>Multicrustacea</taxon>
        <taxon>Hexanauplia</taxon>
        <taxon>Copepoda</taxon>
        <taxon>Siphonostomatoida</taxon>
        <taxon>Caligidae</taxon>
        <taxon>Lepeophtheirus</taxon>
    </lineage>
</organism>
<keyword evidence="2" id="KW-0560">Oxidoreductase</keyword>
<accession>A0A7R8H2B7</accession>
<dbReference type="OrthoDB" id="2015551at2759"/>
<dbReference type="GO" id="GO:0005507">
    <property type="term" value="F:copper ion binding"/>
    <property type="evidence" value="ECO:0007669"/>
    <property type="project" value="InterPro"/>
</dbReference>
<feature type="domain" description="Superoxide dismutase copper/zinc binding" evidence="1">
    <location>
        <begin position="64"/>
        <end position="178"/>
    </location>
</feature>
<dbReference type="GO" id="GO:0004784">
    <property type="term" value="F:superoxide dismutase activity"/>
    <property type="evidence" value="ECO:0007669"/>
    <property type="project" value="UniProtKB-EC"/>
</dbReference>
<sequence length="181" mass="19890">MNLFLRSTIFSFGRGQMTILTTIAKLNSSYCNDVYTFPCSANPRFLLMGLPGRDTPRAQVFGSVVFKGILFGLPPGFQTLTINEIPELGNNCRDAGPPYDPLEMNNAGYFTVKRHLGDLGSLLTEIFGTTLIHKIDPTITLSDVESNRFVVGRSIVVSVNMLDLQDDREGARIACGIIEPI</sequence>
<dbReference type="Pfam" id="PF00080">
    <property type="entry name" value="Sod_Cu"/>
    <property type="match status" value="1"/>
</dbReference>
<dbReference type="PANTHER" id="PTHR10003">
    <property type="entry name" value="SUPEROXIDE DISMUTASE CU-ZN -RELATED"/>
    <property type="match status" value="1"/>
</dbReference>
<reference evidence="2" key="1">
    <citation type="submission" date="2021-02" db="EMBL/GenBank/DDBJ databases">
        <authorList>
            <person name="Bekaert M."/>
        </authorList>
    </citation>
    <scope>NUCLEOTIDE SEQUENCE</scope>
    <source>
        <strain evidence="2">IoA-00</strain>
    </source>
</reference>